<feature type="region of interest" description="Disordered" evidence="1">
    <location>
        <begin position="1"/>
        <end position="32"/>
    </location>
</feature>
<gene>
    <name evidence="3" type="ORF">IP91_00258</name>
</gene>
<proteinExistence type="predicted"/>
<keyword evidence="2" id="KW-0812">Transmembrane</keyword>
<protein>
    <submittedName>
        <fullName evidence="3">Uncharacterized protein</fullName>
    </submittedName>
</protein>
<accession>A0A562RJD6</accession>
<feature type="transmembrane region" description="Helical" evidence="2">
    <location>
        <begin position="62"/>
        <end position="79"/>
    </location>
</feature>
<evidence type="ECO:0000313" key="4">
    <source>
        <dbReference type="Proteomes" id="UP000318431"/>
    </source>
</evidence>
<evidence type="ECO:0000256" key="2">
    <source>
        <dbReference type="SAM" id="Phobius"/>
    </source>
</evidence>
<sequence>MPRAHSNTHPDPHAIVHLRGPASRPTPPARHAGLTDTAVLSCSLAHHRDALQRTRAPWRRRMLAMAPLLMAIGLSLLVTG</sequence>
<name>A0A562RJD6_9BURK</name>
<comment type="caution">
    <text evidence="3">The sequence shown here is derived from an EMBL/GenBank/DDBJ whole genome shotgun (WGS) entry which is preliminary data.</text>
</comment>
<keyword evidence="4" id="KW-1185">Reference proteome</keyword>
<reference evidence="3 4" key="1">
    <citation type="journal article" date="2015" name="Stand. Genomic Sci.">
        <title>Genomic Encyclopedia of Bacterial and Archaeal Type Strains, Phase III: the genomes of soil and plant-associated and newly described type strains.</title>
        <authorList>
            <person name="Whitman W.B."/>
            <person name="Woyke T."/>
            <person name="Klenk H.P."/>
            <person name="Zhou Y."/>
            <person name="Lilburn T.G."/>
            <person name="Beck B.J."/>
            <person name="De Vos P."/>
            <person name="Vandamme P."/>
            <person name="Eisen J.A."/>
            <person name="Garrity G."/>
            <person name="Hugenholtz P."/>
            <person name="Kyrpides N.C."/>
        </authorList>
    </citation>
    <scope>NUCLEOTIDE SEQUENCE [LARGE SCALE GENOMIC DNA]</scope>
    <source>
        <strain evidence="3 4">CGMCC 1.10822</strain>
    </source>
</reference>
<keyword evidence="2" id="KW-0472">Membrane</keyword>
<dbReference type="EMBL" id="VLLB01000001">
    <property type="protein sequence ID" value="TWI69192.1"/>
    <property type="molecule type" value="Genomic_DNA"/>
</dbReference>
<evidence type="ECO:0000313" key="3">
    <source>
        <dbReference type="EMBL" id="TWI69192.1"/>
    </source>
</evidence>
<keyword evidence="2" id="KW-1133">Transmembrane helix</keyword>
<organism evidence="3 4">
    <name type="scientific">Pseudoduganella lurida</name>
    <dbReference type="NCBI Taxonomy" id="1036180"/>
    <lineage>
        <taxon>Bacteria</taxon>
        <taxon>Pseudomonadati</taxon>
        <taxon>Pseudomonadota</taxon>
        <taxon>Betaproteobacteria</taxon>
        <taxon>Burkholderiales</taxon>
        <taxon>Oxalobacteraceae</taxon>
        <taxon>Telluria group</taxon>
        <taxon>Pseudoduganella</taxon>
    </lineage>
</organism>
<evidence type="ECO:0000256" key="1">
    <source>
        <dbReference type="SAM" id="MobiDB-lite"/>
    </source>
</evidence>
<dbReference type="AlphaFoldDB" id="A0A562RJD6"/>
<dbReference type="Proteomes" id="UP000318431">
    <property type="component" value="Unassembled WGS sequence"/>
</dbReference>